<feature type="region of interest" description="Disordered" evidence="1">
    <location>
        <begin position="22"/>
        <end position="41"/>
    </location>
</feature>
<dbReference type="Gene3D" id="2.40.128.270">
    <property type="match status" value="1"/>
</dbReference>
<dbReference type="Proteomes" id="UP001239083">
    <property type="component" value="Unassembled WGS sequence"/>
</dbReference>
<dbReference type="EMBL" id="JAUSYY010000001">
    <property type="protein sequence ID" value="MDQ0892547.1"/>
    <property type="molecule type" value="Genomic_DNA"/>
</dbReference>
<name>A0ABU0R386_9MICO</name>
<keyword evidence="4" id="KW-1185">Reference proteome</keyword>
<proteinExistence type="predicted"/>
<evidence type="ECO:0000256" key="1">
    <source>
        <dbReference type="SAM" id="MobiDB-lite"/>
    </source>
</evidence>
<dbReference type="RefSeq" id="WP_307038539.1">
    <property type="nucleotide sequence ID" value="NZ_JAUSYY010000001.1"/>
</dbReference>
<organism evidence="3 4">
    <name type="scientific">Agromyces ramosus</name>
    <dbReference type="NCBI Taxonomy" id="33879"/>
    <lineage>
        <taxon>Bacteria</taxon>
        <taxon>Bacillati</taxon>
        <taxon>Actinomycetota</taxon>
        <taxon>Actinomycetes</taxon>
        <taxon>Micrococcales</taxon>
        <taxon>Microbacteriaceae</taxon>
        <taxon>Agromyces</taxon>
    </lineage>
</organism>
<keyword evidence="2" id="KW-0732">Signal</keyword>
<comment type="caution">
    <text evidence="3">The sequence shown here is derived from an EMBL/GenBank/DDBJ whole genome shotgun (WGS) entry which is preliminary data.</text>
</comment>
<sequence>MRHVFLVILSALLLVGCASNPTHPDPRESPPVETPSVAHPNLSDESRALGLIGLWRVSGAAGEQSDTWLRLDTVDFQLWRDCGMIQGSWTAGEAAFIASTYGASGGCADGGLPDVAWLESATAYEPTGEGWRLTDGGGSVVATLTVDGAPEPIETAADFYAQPPEVTAETREAFRRNVPLPLGIEAATPESLTGRWVPVETTGATDPHVDFVAAGSWEGSDGCNGAAGRWSSGSDGEFLATSGPSTLMACDGAPVPYWVAAARIAGFDGDRLLLFDGDGNELGRLMRG</sequence>
<evidence type="ECO:0000313" key="3">
    <source>
        <dbReference type="EMBL" id="MDQ0892547.1"/>
    </source>
</evidence>
<evidence type="ECO:0008006" key="5">
    <source>
        <dbReference type="Google" id="ProtNLM"/>
    </source>
</evidence>
<evidence type="ECO:0000313" key="4">
    <source>
        <dbReference type="Proteomes" id="UP001239083"/>
    </source>
</evidence>
<gene>
    <name evidence="3" type="ORF">QFZ26_000102</name>
</gene>
<feature type="chain" id="PRO_5047296837" description="META domain-containing protein" evidence="2">
    <location>
        <begin position="25"/>
        <end position="288"/>
    </location>
</feature>
<dbReference type="PROSITE" id="PS51257">
    <property type="entry name" value="PROKAR_LIPOPROTEIN"/>
    <property type="match status" value="1"/>
</dbReference>
<protein>
    <recommendedName>
        <fullName evidence="5">META domain-containing protein</fullName>
    </recommendedName>
</protein>
<accession>A0ABU0R386</accession>
<feature type="signal peptide" evidence="2">
    <location>
        <begin position="1"/>
        <end position="24"/>
    </location>
</feature>
<evidence type="ECO:0000256" key="2">
    <source>
        <dbReference type="SAM" id="SignalP"/>
    </source>
</evidence>
<dbReference type="InterPro" id="IPR038670">
    <property type="entry name" value="HslJ-like_sf"/>
</dbReference>
<reference evidence="3 4" key="1">
    <citation type="submission" date="2023-07" db="EMBL/GenBank/DDBJ databases">
        <title>Comparative genomics of wheat-associated soil bacteria to identify genetic determinants of phenazine resistance.</title>
        <authorList>
            <person name="Mouncey N."/>
        </authorList>
    </citation>
    <scope>NUCLEOTIDE SEQUENCE [LARGE SCALE GENOMIC DNA]</scope>
    <source>
        <strain evidence="3 4">V3I3</strain>
    </source>
</reference>